<dbReference type="InterPro" id="IPR037523">
    <property type="entry name" value="VOC_core"/>
</dbReference>
<dbReference type="KEGG" id="ahel:Q31a_05450"/>
<dbReference type="InterPro" id="IPR029068">
    <property type="entry name" value="Glyas_Bleomycin-R_OHBP_Dase"/>
</dbReference>
<dbReference type="InterPro" id="IPR004360">
    <property type="entry name" value="Glyas_Fos-R_dOase_dom"/>
</dbReference>
<organism evidence="2 3">
    <name type="scientific">Aureliella helgolandensis</name>
    <dbReference type="NCBI Taxonomy" id="2527968"/>
    <lineage>
        <taxon>Bacteria</taxon>
        <taxon>Pseudomonadati</taxon>
        <taxon>Planctomycetota</taxon>
        <taxon>Planctomycetia</taxon>
        <taxon>Pirellulales</taxon>
        <taxon>Pirellulaceae</taxon>
        <taxon>Aureliella</taxon>
    </lineage>
</organism>
<dbReference type="Pfam" id="PF00903">
    <property type="entry name" value="Glyoxalase"/>
    <property type="match status" value="1"/>
</dbReference>
<evidence type="ECO:0000313" key="3">
    <source>
        <dbReference type="Proteomes" id="UP000318017"/>
    </source>
</evidence>
<dbReference type="RefSeq" id="WP_145073523.1">
    <property type="nucleotide sequence ID" value="NZ_CP036298.1"/>
</dbReference>
<evidence type="ECO:0000313" key="2">
    <source>
        <dbReference type="EMBL" id="QDV22261.1"/>
    </source>
</evidence>
<sequence>MFAAPPVANLLVIRSPDIDRAVRFYQQMGMLFDRHSHGKGPEHFASDICGFVFEIYPQRDVNDVTTNTRIGFNVDDVNGVIDLLREIDAAIVTEPTDTEWGRRAVVKDLDGHTVELVTPVNREAKIVGEYRKTDRTGNTEDAK</sequence>
<evidence type="ECO:0000259" key="1">
    <source>
        <dbReference type="PROSITE" id="PS51819"/>
    </source>
</evidence>
<name>A0A518G0X8_9BACT</name>
<dbReference type="OrthoDB" id="9812656at2"/>
<dbReference type="PROSITE" id="PS51819">
    <property type="entry name" value="VOC"/>
    <property type="match status" value="1"/>
</dbReference>
<proteinExistence type="predicted"/>
<gene>
    <name evidence="2" type="ORF">Q31a_05450</name>
</gene>
<feature type="domain" description="VOC" evidence="1">
    <location>
        <begin position="7"/>
        <end position="119"/>
    </location>
</feature>
<dbReference type="EMBL" id="CP036298">
    <property type="protein sequence ID" value="QDV22261.1"/>
    <property type="molecule type" value="Genomic_DNA"/>
</dbReference>
<keyword evidence="3" id="KW-1185">Reference proteome</keyword>
<protein>
    <submittedName>
        <fullName evidence="2">Glyoxalase-like domain protein</fullName>
    </submittedName>
</protein>
<dbReference type="AlphaFoldDB" id="A0A518G0X8"/>
<dbReference type="SUPFAM" id="SSF54593">
    <property type="entry name" value="Glyoxalase/Bleomycin resistance protein/Dihydroxybiphenyl dioxygenase"/>
    <property type="match status" value="1"/>
</dbReference>
<reference evidence="2 3" key="1">
    <citation type="submission" date="2019-02" db="EMBL/GenBank/DDBJ databases">
        <title>Deep-cultivation of Planctomycetes and their phenomic and genomic characterization uncovers novel biology.</title>
        <authorList>
            <person name="Wiegand S."/>
            <person name="Jogler M."/>
            <person name="Boedeker C."/>
            <person name="Pinto D."/>
            <person name="Vollmers J."/>
            <person name="Rivas-Marin E."/>
            <person name="Kohn T."/>
            <person name="Peeters S.H."/>
            <person name="Heuer A."/>
            <person name="Rast P."/>
            <person name="Oberbeckmann S."/>
            <person name="Bunk B."/>
            <person name="Jeske O."/>
            <person name="Meyerdierks A."/>
            <person name="Storesund J.E."/>
            <person name="Kallscheuer N."/>
            <person name="Luecker S."/>
            <person name="Lage O.M."/>
            <person name="Pohl T."/>
            <person name="Merkel B.J."/>
            <person name="Hornburger P."/>
            <person name="Mueller R.-W."/>
            <person name="Bruemmer F."/>
            <person name="Labrenz M."/>
            <person name="Spormann A.M."/>
            <person name="Op den Camp H."/>
            <person name="Overmann J."/>
            <person name="Amann R."/>
            <person name="Jetten M.S.M."/>
            <person name="Mascher T."/>
            <person name="Medema M.H."/>
            <person name="Devos D.P."/>
            <person name="Kaster A.-K."/>
            <person name="Ovreas L."/>
            <person name="Rohde M."/>
            <person name="Galperin M.Y."/>
            <person name="Jogler C."/>
        </authorList>
    </citation>
    <scope>NUCLEOTIDE SEQUENCE [LARGE SCALE GENOMIC DNA]</scope>
    <source>
        <strain evidence="2 3">Q31a</strain>
    </source>
</reference>
<accession>A0A518G0X8</accession>
<dbReference type="Proteomes" id="UP000318017">
    <property type="component" value="Chromosome"/>
</dbReference>
<dbReference type="Gene3D" id="3.10.180.10">
    <property type="entry name" value="2,3-Dihydroxybiphenyl 1,2-Dioxygenase, domain 1"/>
    <property type="match status" value="1"/>
</dbReference>